<feature type="region of interest" description="Disordered" evidence="1">
    <location>
        <begin position="215"/>
        <end position="373"/>
    </location>
</feature>
<feature type="region of interest" description="Disordered" evidence="1">
    <location>
        <begin position="72"/>
        <end position="99"/>
    </location>
</feature>
<gene>
    <name evidence="2" type="primary">LOC101242817</name>
</gene>
<dbReference type="AlphaFoldDB" id="A0A6F9DJL4"/>
<proteinExistence type="evidence at transcript level"/>
<name>A0A6F9DJL4_9ASCI</name>
<dbReference type="EMBL" id="LR787243">
    <property type="protein sequence ID" value="CAB3263105.1"/>
    <property type="molecule type" value="mRNA"/>
</dbReference>
<reference evidence="2" key="1">
    <citation type="submission" date="2020-04" db="EMBL/GenBank/DDBJ databases">
        <authorList>
            <person name="Neveu A P."/>
        </authorList>
    </citation>
    <scope>NUCLEOTIDE SEQUENCE</scope>
    <source>
        <tissue evidence="2">Whole embryo</tissue>
    </source>
</reference>
<protein>
    <submittedName>
        <fullName evidence="2">Uncharacterized protein LOC101242817</fullName>
    </submittedName>
</protein>
<accession>A0A6F9DJL4</accession>
<evidence type="ECO:0000256" key="1">
    <source>
        <dbReference type="SAM" id="MobiDB-lite"/>
    </source>
</evidence>
<organism evidence="2">
    <name type="scientific">Phallusia mammillata</name>
    <dbReference type="NCBI Taxonomy" id="59560"/>
    <lineage>
        <taxon>Eukaryota</taxon>
        <taxon>Metazoa</taxon>
        <taxon>Chordata</taxon>
        <taxon>Tunicata</taxon>
        <taxon>Ascidiacea</taxon>
        <taxon>Phlebobranchia</taxon>
        <taxon>Ascidiidae</taxon>
        <taxon>Phallusia</taxon>
    </lineage>
</organism>
<feature type="compositionally biased region" description="Low complexity" evidence="1">
    <location>
        <begin position="265"/>
        <end position="277"/>
    </location>
</feature>
<sequence length="643" mass="73155">MTLEEEDQVMRELLEEQRYHIEQIKRKAGSVATRNKPQEEVQTDNHSLNALDSEYEWLNMYAPEEDSVSLYATNRLPRKTSQNKSDKAKENMENNTDMNKDTEKSIDLMKMLLDFETQSQTQMAAEMFFQVFIGCKEDRLHDDVISVSKRLATCLKKFHQFEYLEKLVTLNTEMLLCHNDEIYLSLFENLHQQTQKTRAEKLLKLLEDGNLIGPDLTRKLTRKDSQKQDSAQTAAHQIAKQIDTRPSSARQKHTKTTLSDSTPPNKNTTRNKTSSSKQLDNQRSKNKIVEKPVSVGRGSNKSKPVSESLPTSSTLPSKNKERSKVTTNQQQRATREESSEATTTVAALEESECNSDAGNHKRPRPRGNGLLPTPDMRPCGNLLGNLPVMQKNANPVSWSAKHNKNMIKSPMFDPKQPSQATRQAAFLPRERTKSLELHGYKNMDCQTQANTCEAYDPTKPAITPFHNNRVLLKNGLEQRSVNKLQNKFECNDRNVDWEALGRNFAELISTIACSSNEDNIMSIFISAMVENKSTTAICFAKFVEGAQNLVKKTYPSNLSTVEKCLSRIAVSVVYQCNHVFAYDVITYMRKHKMNYTCHTPVNILSANPCNVAMKFIKVCMELRDYFTASEIAFGKLNTVFFVN</sequence>
<feature type="compositionally biased region" description="Basic and acidic residues" evidence="1">
    <location>
        <begin position="216"/>
        <end position="227"/>
    </location>
</feature>
<evidence type="ECO:0000313" key="2">
    <source>
        <dbReference type="EMBL" id="CAB3263105.1"/>
    </source>
</evidence>
<feature type="compositionally biased region" description="Basic and acidic residues" evidence="1">
    <location>
        <begin position="280"/>
        <end position="290"/>
    </location>
</feature>
<feature type="compositionally biased region" description="Low complexity" evidence="1">
    <location>
        <begin position="308"/>
        <end position="317"/>
    </location>
</feature>
<feature type="compositionally biased region" description="Basic and acidic residues" evidence="1">
    <location>
        <begin position="84"/>
        <end position="99"/>
    </location>
</feature>